<dbReference type="HOGENOM" id="CLU_039553_0_0_1"/>
<dbReference type="InterPro" id="IPR036770">
    <property type="entry name" value="Ankyrin_rpt-contain_sf"/>
</dbReference>
<dbReference type="EMBL" id="AMQN01011631">
    <property type="status" value="NOT_ANNOTATED_CDS"/>
    <property type="molecule type" value="Genomic_DNA"/>
</dbReference>
<feature type="transmembrane region" description="Helical" evidence="1">
    <location>
        <begin position="305"/>
        <end position="324"/>
    </location>
</feature>
<proteinExistence type="predicted"/>
<name>R7TPN8_CAPTE</name>
<dbReference type="EnsemblMetazoa" id="CapteT205846">
    <property type="protein sequence ID" value="CapteP205846"/>
    <property type="gene ID" value="CapteG205846"/>
</dbReference>
<dbReference type="Proteomes" id="UP000014760">
    <property type="component" value="Unassembled WGS sequence"/>
</dbReference>
<accession>R7TPN8</accession>
<evidence type="ECO:0000313" key="2">
    <source>
        <dbReference type="EMBL" id="ELT95823.1"/>
    </source>
</evidence>
<dbReference type="EMBL" id="KB308994">
    <property type="protein sequence ID" value="ELT95823.1"/>
    <property type="molecule type" value="Genomic_DNA"/>
</dbReference>
<reference evidence="2 4" key="2">
    <citation type="journal article" date="2013" name="Nature">
        <title>Insights into bilaterian evolution from three spiralian genomes.</title>
        <authorList>
            <person name="Simakov O."/>
            <person name="Marletaz F."/>
            <person name="Cho S.J."/>
            <person name="Edsinger-Gonzales E."/>
            <person name="Havlak P."/>
            <person name="Hellsten U."/>
            <person name="Kuo D.H."/>
            <person name="Larsson T."/>
            <person name="Lv J."/>
            <person name="Arendt D."/>
            <person name="Savage R."/>
            <person name="Osoegawa K."/>
            <person name="de Jong P."/>
            <person name="Grimwood J."/>
            <person name="Chapman J.A."/>
            <person name="Shapiro H."/>
            <person name="Aerts A."/>
            <person name="Otillar R.P."/>
            <person name="Terry A.Y."/>
            <person name="Boore J.L."/>
            <person name="Grigoriev I.V."/>
            <person name="Lindberg D.R."/>
            <person name="Seaver E.C."/>
            <person name="Weisblat D.A."/>
            <person name="Putnam N.H."/>
            <person name="Rokhsar D.S."/>
        </authorList>
    </citation>
    <scope>NUCLEOTIDE SEQUENCE</scope>
    <source>
        <strain evidence="2 4">I ESC-2004</strain>
    </source>
</reference>
<sequence>MESRNKKDYFSQRECEACVKHIKDCYHDYIFKTIEEGGASRERHYIRPCKFHTALLANTDFVLEVLSHLQKDEIDYIFSALVDYTIPRDSETRSNQEVRHPVLSDFNISEATREELIKRHSIKRYQLVAGLVAYGGCTRLMKHLLQFGLNVRQKDVSGNTILHLLVDISEDKPQHALKMYEIVMTSLPDDAARKGLASELNSQMKTALDLACSRWLPEMMYALFNTRGVYKYLVAHTATHNYFYYDITEYEYRKFNRGLTPLHHLSVVPEKQLKRLQRFQLLQKEPFATWIQELFHACKNVTRSWFVGWTMTVISYMAGLFYVVKKDASHAEAVNIIIIFGAALGALSDAFTISSTIPYYKLIVYNIRQVILLNLMIAIMNQRMVELVDQKKSLVGIAQLAINIFAEDRLIYSQQTFGRSARAKEKYLVKKDGKSFLCTAEPCC</sequence>
<evidence type="ECO:0000256" key="1">
    <source>
        <dbReference type="SAM" id="Phobius"/>
    </source>
</evidence>
<evidence type="ECO:0000313" key="3">
    <source>
        <dbReference type="EnsemblMetazoa" id="CapteP205846"/>
    </source>
</evidence>
<protein>
    <submittedName>
        <fullName evidence="2 3">Uncharacterized protein</fullName>
    </submittedName>
</protein>
<gene>
    <name evidence="2" type="ORF">CAPTEDRAFT_205846</name>
</gene>
<reference evidence="3" key="3">
    <citation type="submission" date="2015-06" db="UniProtKB">
        <authorList>
            <consortium name="EnsemblMetazoa"/>
        </authorList>
    </citation>
    <scope>IDENTIFICATION</scope>
</reference>
<dbReference type="AlphaFoldDB" id="R7TPN8"/>
<keyword evidence="1" id="KW-1133">Transmembrane helix</keyword>
<keyword evidence="1" id="KW-0812">Transmembrane</keyword>
<organism evidence="2">
    <name type="scientific">Capitella teleta</name>
    <name type="common">Polychaete worm</name>
    <dbReference type="NCBI Taxonomy" id="283909"/>
    <lineage>
        <taxon>Eukaryota</taxon>
        <taxon>Metazoa</taxon>
        <taxon>Spiralia</taxon>
        <taxon>Lophotrochozoa</taxon>
        <taxon>Annelida</taxon>
        <taxon>Polychaeta</taxon>
        <taxon>Sedentaria</taxon>
        <taxon>Scolecida</taxon>
        <taxon>Capitellidae</taxon>
        <taxon>Capitella</taxon>
    </lineage>
</organism>
<evidence type="ECO:0000313" key="4">
    <source>
        <dbReference type="Proteomes" id="UP000014760"/>
    </source>
</evidence>
<reference evidence="4" key="1">
    <citation type="submission" date="2012-12" db="EMBL/GenBank/DDBJ databases">
        <authorList>
            <person name="Hellsten U."/>
            <person name="Grimwood J."/>
            <person name="Chapman J.A."/>
            <person name="Shapiro H."/>
            <person name="Aerts A."/>
            <person name="Otillar R.P."/>
            <person name="Terry A.Y."/>
            <person name="Boore J.L."/>
            <person name="Simakov O."/>
            <person name="Marletaz F."/>
            <person name="Cho S.-J."/>
            <person name="Edsinger-Gonzales E."/>
            <person name="Havlak P."/>
            <person name="Kuo D.-H."/>
            <person name="Larsson T."/>
            <person name="Lv J."/>
            <person name="Arendt D."/>
            <person name="Savage R."/>
            <person name="Osoegawa K."/>
            <person name="de Jong P."/>
            <person name="Lindberg D.R."/>
            <person name="Seaver E.C."/>
            <person name="Weisblat D.A."/>
            <person name="Putnam N.H."/>
            <person name="Grigoriev I.V."/>
            <person name="Rokhsar D.S."/>
        </authorList>
    </citation>
    <scope>NUCLEOTIDE SEQUENCE</scope>
    <source>
        <strain evidence="4">I ESC-2004</strain>
    </source>
</reference>
<dbReference type="SUPFAM" id="SSF48403">
    <property type="entry name" value="Ankyrin repeat"/>
    <property type="match status" value="1"/>
</dbReference>
<dbReference type="Gene3D" id="1.25.40.20">
    <property type="entry name" value="Ankyrin repeat-containing domain"/>
    <property type="match status" value="1"/>
</dbReference>
<feature type="transmembrane region" description="Helical" evidence="1">
    <location>
        <begin position="336"/>
        <end position="357"/>
    </location>
</feature>
<keyword evidence="4" id="KW-1185">Reference proteome</keyword>
<keyword evidence="1" id="KW-0472">Membrane</keyword>